<evidence type="ECO:0000313" key="1">
    <source>
        <dbReference type="EMBL" id="AHF08507.1"/>
    </source>
</evidence>
<name>W0ECL4_9FIRM</name>
<dbReference type="STRING" id="871968.DESME_05525"/>
<protein>
    <submittedName>
        <fullName evidence="1">Uncharacterized protein</fullName>
    </submittedName>
</protein>
<organism evidence="1 2">
    <name type="scientific">Desulfitobacterium metallireducens DSM 15288</name>
    <dbReference type="NCBI Taxonomy" id="871968"/>
    <lineage>
        <taxon>Bacteria</taxon>
        <taxon>Bacillati</taxon>
        <taxon>Bacillota</taxon>
        <taxon>Clostridia</taxon>
        <taxon>Eubacteriales</taxon>
        <taxon>Desulfitobacteriaceae</taxon>
        <taxon>Desulfitobacterium</taxon>
    </lineage>
</organism>
<keyword evidence="2" id="KW-1185">Reference proteome</keyword>
<dbReference type="HOGENOM" id="CLU_3166010_0_0_9"/>
<accession>W0ECL4</accession>
<dbReference type="KEGG" id="dmt:DESME_05525"/>
<dbReference type="RefSeq" id="WP_006717896.1">
    <property type="nucleotide sequence ID" value="NZ_CP007032.1"/>
</dbReference>
<sequence>MNIELTKDEVEILLKSGRHCLGTCEEGGPGQECPDCQRLQQVMDKLKAGVSE</sequence>
<dbReference type="AlphaFoldDB" id="W0ECL4"/>
<dbReference type="OrthoDB" id="9961011at2"/>
<proteinExistence type="predicted"/>
<reference evidence="1 2" key="1">
    <citation type="submission" date="2013-12" db="EMBL/GenBank/DDBJ databases">
        <authorList>
            <consortium name="DOE Joint Genome Institute"/>
            <person name="Smidt H."/>
            <person name="Huntemann M."/>
            <person name="Han J."/>
            <person name="Chen A."/>
            <person name="Kyrpides N."/>
            <person name="Mavromatis K."/>
            <person name="Markowitz V."/>
            <person name="Palaniappan K."/>
            <person name="Ivanova N."/>
            <person name="Schaumberg A."/>
            <person name="Pati A."/>
            <person name="Liolios K."/>
            <person name="Nordberg H.P."/>
            <person name="Cantor M.N."/>
            <person name="Hua S.X."/>
            <person name="Woyke T."/>
        </authorList>
    </citation>
    <scope>NUCLEOTIDE SEQUENCE [LARGE SCALE GENOMIC DNA]</scope>
    <source>
        <strain evidence="2">DSM 15288</strain>
    </source>
</reference>
<evidence type="ECO:0000313" key="2">
    <source>
        <dbReference type="Proteomes" id="UP000010847"/>
    </source>
</evidence>
<dbReference type="EMBL" id="CP007032">
    <property type="protein sequence ID" value="AHF08507.1"/>
    <property type="molecule type" value="Genomic_DNA"/>
</dbReference>
<gene>
    <name evidence="1" type="ORF">DESME_05525</name>
</gene>
<dbReference type="Proteomes" id="UP000010847">
    <property type="component" value="Chromosome"/>
</dbReference>